<feature type="domain" description="SRCR" evidence="20">
    <location>
        <begin position="120"/>
        <end position="218"/>
    </location>
</feature>
<dbReference type="Gene3D" id="2.40.10.10">
    <property type="entry name" value="Trypsin-like serine proteases"/>
    <property type="match status" value="1"/>
</dbReference>
<dbReference type="PROSITE" id="PS00420">
    <property type="entry name" value="SRCR_1"/>
    <property type="match status" value="1"/>
</dbReference>
<keyword evidence="8" id="KW-1133">Transmembrane helix</keyword>
<evidence type="ECO:0000256" key="9">
    <source>
        <dbReference type="ARBA" id="ARBA00023136"/>
    </source>
</evidence>
<evidence type="ECO:0000256" key="13">
    <source>
        <dbReference type="PROSITE-ProRule" id="PRU00124"/>
    </source>
</evidence>
<dbReference type="SUPFAM" id="SSF56436">
    <property type="entry name" value="C-type lectin-like"/>
    <property type="match status" value="1"/>
</dbReference>
<dbReference type="PROSITE" id="PS50041">
    <property type="entry name" value="C_TYPE_LECTIN_2"/>
    <property type="match status" value="1"/>
</dbReference>
<feature type="compositionally biased region" description="Polar residues" evidence="16">
    <location>
        <begin position="74"/>
        <end position="93"/>
    </location>
</feature>
<dbReference type="InterPro" id="IPR016186">
    <property type="entry name" value="C-type_lectin-like/link_sf"/>
</dbReference>
<dbReference type="InterPro" id="IPR043504">
    <property type="entry name" value="Peptidase_S1_PA_chymotrypsin"/>
</dbReference>
<dbReference type="CDD" id="cd00112">
    <property type="entry name" value="LDLa"/>
    <property type="match status" value="1"/>
</dbReference>
<proteinExistence type="predicted"/>
<dbReference type="CDD" id="cd00037">
    <property type="entry name" value="CLECT"/>
    <property type="match status" value="1"/>
</dbReference>
<dbReference type="Gene3D" id="3.10.100.10">
    <property type="entry name" value="Mannose-Binding Protein A, subunit A"/>
    <property type="match status" value="1"/>
</dbReference>
<dbReference type="Pfam" id="PF00089">
    <property type="entry name" value="Trypsin"/>
    <property type="match status" value="1"/>
</dbReference>
<dbReference type="EMBL" id="RQTK01001066">
    <property type="protein sequence ID" value="RUS72444.1"/>
    <property type="molecule type" value="Genomic_DNA"/>
</dbReference>
<feature type="compositionally biased region" description="Basic residues" evidence="16">
    <location>
        <begin position="52"/>
        <end position="61"/>
    </location>
</feature>
<evidence type="ECO:0000256" key="12">
    <source>
        <dbReference type="ARBA" id="ARBA00023180"/>
    </source>
</evidence>
<evidence type="ECO:0000256" key="6">
    <source>
        <dbReference type="ARBA" id="ARBA00022801"/>
    </source>
</evidence>
<dbReference type="Pfam" id="PF00057">
    <property type="entry name" value="Ldl_recept_a"/>
    <property type="match status" value="1"/>
</dbReference>
<dbReference type="PROSITE" id="PS01209">
    <property type="entry name" value="LDLRA_1"/>
    <property type="match status" value="1"/>
</dbReference>
<keyword evidence="7 15" id="KW-0720">Serine protease</keyword>
<keyword evidence="11" id="KW-0675">Receptor</keyword>
<evidence type="ECO:0000256" key="2">
    <source>
        <dbReference type="ARBA" id="ARBA00022670"/>
    </source>
</evidence>
<feature type="disulfide bond" evidence="14">
    <location>
        <begin position="625"/>
        <end position="635"/>
    </location>
</feature>
<dbReference type="InterPro" id="IPR001190">
    <property type="entry name" value="SRCR"/>
</dbReference>
<feature type="disulfide bond" evidence="14">
    <location>
        <begin position="594"/>
        <end position="655"/>
    </location>
</feature>
<keyword evidence="6 15" id="KW-0378">Hydrolase</keyword>
<dbReference type="OrthoDB" id="6020543at2759"/>
<evidence type="ECO:0000259" key="18">
    <source>
        <dbReference type="PROSITE" id="PS50041"/>
    </source>
</evidence>
<dbReference type="Proteomes" id="UP000271974">
    <property type="component" value="Unassembled WGS sequence"/>
</dbReference>
<evidence type="ECO:0000259" key="19">
    <source>
        <dbReference type="PROSITE" id="PS50240"/>
    </source>
</evidence>
<sequence length="1152" mass="127768">MKVISIFSVLLWMCILSSILSAAVEGKKNRRQQRSPRLHWRNVVDCATNQAGRKHLARGRSKPCPTEPPVYPSNHPSGQGRSVDSTDLQSRLDTPTPRHTLHLSPQRSKRVKVPSSGQKIRLESHAYYHNMGVVSVYRGGAWGYICDTDWDIRDADVACRQLGFKRALSAKDNSTRVDGGSFVMGNVRCSGTEASLQKCRYSPAHNCPFHQAATVRCEGDSGCPEGWIPGFGKCYRLFADIANIKLAAAFCAMQNANLVNVLSKEENHFLSNFVINSAPEISQWHTGAVKRKGQWTWYKRVEKAPKGSVKPSREFRRTSRFKTVSLPVTEEMWFPGWPSHWNIFSEPSNGKRKRCLTLSNHYKNQQGRKSYLDYFYWKADVCSKTSGINIICQIELNEKTYEEKDKAGYSVRLVGGTDHSGTVEMSYMGSTGLICDDEWDMADAAVICRMLGYRGAETFYVGNHFEYPTNKAEFLLDDVQCLGNETSIGDCEAAPFKTHNCRAFEIAGVKCQLSKVCESDQFKCPDETCVEARRVCDGTRHCDDGSDEDSCDSYPVKLVNGSTPWEGRVQVSIGGLPGSVCDDQWDHLDAGVVCRALGMNYGGVAIPADEFGPGSGPVWMDNVQCRGDEESLDKCPHKGWGLHDCDHSEDAAVRCFTSIQTTTTEQLSTMGPVLTTVNMGIPSTLMARETTSDPQTSSSSEVQLVDLVGSHSDHLGNIAVTISGISYRVCDHHWNDNGATVVCRMLGYRTGGLATYNSYFGTRNNEAILYAISCVGTENSLDECELTFGSGEQYCNSNRFAGAICTQSVVPTDPPDNTIEPIPVGLYGSCGQRPYDKLDLLARKRRSLITSNHLSSDKLSIQTLWNMKPRTESEREFRIAGGHYVPQGKYPWQVGIRLMKSVLANGTRTHAHHCGGTVISEYWILSAAHCFIFSKERRRRKTNIRVVVGDHDTSLLERGEQMFEVEELILHTNFSVTTNDYDIALLKVKRINERGIVFSDYVQPACLPTPATPYVENTMCETSGWGRTGFGKGDIYPTKMKAVSVPLIGHEKCKYLYVAGKESFFTQRMMCAGYMEGGKDACKGDSGGPLVCKMKGVYTLMGITSWGFGCAEPKAPGVYALVQEFLPWIHDNIIEHSFSTMEKTLPAPPGAS</sequence>
<feature type="disulfide bond" evidence="14">
    <location>
        <begin position="189"/>
        <end position="199"/>
    </location>
</feature>
<dbReference type="Pfam" id="PF00530">
    <property type="entry name" value="SRCR"/>
    <property type="match status" value="4"/>
</dbReference>
<feature type="disulfide bond" evidence="13">
    <location>
        <begin position="536"/>
        <end position="551"/>
    </location>
</feature>
<keyword evidence="10 14" id="KW-1015">Disulfide bond</keyword>
<dbReference type="PRINTS" id="PR00722">
    <property type="entry name" value="CHYMOTRYPSIN"/>
</dbReference>
<dbReference type="FunFam" id="2.40.10.10:FF:000003">
    <property type="entry name" value="Transmembrane serine protease 3"/>
    <property type="match status" value="1"/>
</dbReference>
<dbReference type="InterPro" id="IPR001304">
    <property type="entry name" value="C-type_lectin-like"/>
</dbReference>
<dbReference type="PROSITE" id="PS50240">
    <property type="entry name" value="TRYPSIN_DOM"/>
    <property type="match status" value="1"/>
</dbReference>
<feature type="region of interest" description="Disordered" evidence="16">
    <location>
        <begin position="51"/>
        <end position="116"/>
    </location>
</feature>
<evidence type="ECO:0000256" key="10">
    <source>
        <dbReference type="ARBA" id="ARBA00023157"/>
    </source>
</evidence>
<feature type="domain" description="Peptidase S1" evidence="19">
    <location>
        <begin position="879"/>
        <end position="1134"/>
    </location>
</feature>
<feature type="disulfide bond" evidence="13">
    <location>
        <begin position="517"/>
        <end position="529"/>
    </location>
</feature>
<evidence type="ECO:0008006" key="23">
    <source>
        <dbReference type="Google" id="ProtNLM"/>
    </source>
</evidence>
<dbReference type="SUPFAM" id="SSF57424">
    <property type="entry name" value="LDL receptor-like module"/>
    <property type="match status" value="1"/>
</dbReference>
<evidence type="ECO:0000256" key="7">
    <source>
        <dbReference type="ARBA" id="ARBA00022825"/>
    </source>
</evidence>
<evidence type="ECO:0000256" key="15">
    <source>
        <dbReference type="RuleBase" id="RU363034"/>
    </source>
</evidence>
<dbReference type="PRINTS" id="PR00258">
    <property type="entry name" value="SPERACTRCPTR"/>
</dbReference>
<dbReference type="InterPro" id="IPR001254">
    <property type="entry name" value="Trypsin_dom"/>
</dbReference>
<feature type="domain" description="SRCR" evidence="20">
    <location>
        <begin position="705"/>
        <end position="806"/>
    </location>
</feature>
<dbReference type="Gene3D" id="4.10.400.10">
    <property type="entry name" value="Low-density Lipoprotein Receptor"/>
    <property type="match status" value="1"/>
</dbReference>
<dbReference type="GO" id="GO:0016020">
    <property type="term" value="C:membrane"/>
    <property type="evidence" value="ECO:0007669"/>
    <property type="project" value="UniProtKB-SubCell"/>
</dbReference>
<name>A0A433ST42_ELYCH</name>
<dbReference type="InterPro" id="IPR001314">
    <property type="entry name" value="Peptidase_S1A"/>
</dbReference>
<keyword evidence="12" id="KW-0325">Glycoprotein</keyword>
<keyword evidence="3" id="KW-0812">Transmembrane</keyword>
<feature type="signal peptide" evidence="17">
    <location>
        <begin position="1"/>
        <end position="26"/>
    </location>
</feature>
<keyword evidence="4 17" id="KW-0732">Signal</keyword>
<evidence type="ECO:0000256" key="16">
    <source>
        <dbReference type="SAM" id="MobiDB-lite"/>
    </source>
</evidence>
<dbReference type="PANTHER" id="PTHR48071">
    <property type="entry name" value="SRCR DOMAIN-CONTAINING PROTEIN"/>
    <property type="match status" value="1"/>
</dbReference>
<evidence type="ECO:0000256" key="14">
    <source>
        <dbReference type="PROSITE-ProRule" id="PRU00196"/>
    </source>
</evidence>
<dbReference type="PANTHER" id="PTHR48071:SF18">
    <property type="entry name" value="DELETED IN MALIGNANT BRAIN TUMORS 1 PROTEIN-RELATED"/>
    <property type="match status" value="1"/>
</dbReference>
<evidence type="ECO:0000256" key="8">
    <source>
        <dbReference type="ARBA" id="ARBA00022989"/>
    </source>
</evidence>
<evidence type="ECO:0000313" key="21">
    <source>
        <dbReference type="EMBL" id="RUS72444.1"/>
    </source>
</evidence>
<dbReference type="SUPFAM" id="SSF56487">
    <property type="entry name" value="SRCR-like"/>
    <property type="match status" value="4"/>
</dbReference>
<accession>A0A433ST42</accession>
<keyword evidence="2 15" id="KW-0645">Protease</keyword>
<dbReference type="PROSITE" id="PS00135">
    <property type="entry name" value="TRYPSIN_SER"/>
    <property type="match status" value="1"/>
</dbReference>
<evidence type="ECO:0000256" key="17">
    <source>
        <dbReference type="SAM" id="SignalP"/>
    </source>
</evidence>
<dbReference type="InterPro" id="IPR033116">
    <property type="entry name" value="TRYPSIN_SER"/>
</dbReference>
<dbReference type="PROSITE" id="PS50287">
    <property type="entry name" value="SRCR_2"/>
    <property type="match status" value="4"/>
</dbReference>
<evidence type="ECO:0000256" key="11">
    <source>
        <dbReference type="ARBA" id="ARBA00023170"/>
    </source>
</evidence>
<feature type="domain" description="C-type lectin" evidence="18">
    <location>
        <begin position="232"/>
        <end position="384"/>
    </location>
</feature>
<dbReference type="InterPro" id="IPR009003">
    <property type="entry name" value="Peptidase_S1_PA"/>
</dbReference>
<organism evidence="21 22">
    <name type="scientific">Elysia chlorotica</name>
    <name type="common">Eastern emerald elysia</name>
    <name type="synonym">Sea slug</name>
    <dbReference type="NCBI Taxonomy" id="188477"/>
    <lineage>
        <taxon>Eukaryota</taxon>
        <taxon>Metazoa</taxon>
        <taxon>Spiralia</taxon>
        <taxon>Lophotrochozoa</taxon>
        <taxon>Mollusca</taxon>
        <taxon>Gastropoda</taxon>
        <taxon>Heterobranchia</taxon>
        <taxon>Euthyneura</taxon>
        <taxon>Panpulmonata</taxon>
        <taxon>Sacoglossa</taxon>
        <taxon>Placobranchoidea</taxon>
        <taxon>Plakobranchidae</taxon>
        <taxon>Elysia</taxon>
    </lineage>
</organism>
<dbReference type="SMART" id="SM00034">
    <property type="entry name" value="CLECT"/>
    <property type="match status" value="1"/>
</dbReference>
<feature type="domain" description="SRCR" evidence="20">
    <location>
        <begin position="411"/>
        <end position="512"/>
    </location>
</feature>
<evidence type="ECO:0000256" key="4">
    <source>
        <dbReference type="ARBA" id="ARBA00022729"/>
    </source>
</evidence>
<dbReference type="SMART" id="SM00202">
    <property type="entry name" value="SR"/>
    <property type="match status" value="4"/>
</dbReference>
<dbReference type="SMART" id="SM00020">
    <property type="entry name" value="Tryp_SPc"/>
    <property type="match status" value="1"/>
</dbReference>
<dbReference type="SMART" id="SM00192">
    <property type="entry name" value="LDLa"/>
    <property type="match status" value="1"/>
</dbReference>
<dbReference type="InterPro" id="IPR002172">
    <property type="entry name" value="LDrepeatLR_classA_rpt"/>
</dbReference>
<dbReference type="GO" id="GO:0006508">
    <property type="term" value="P:proteolysis"/>
    <property type="evidence" value="ECO:0007669"/>
    <property type="project" value="UniProtKB-KW"/>
</dbReference>
<evidence type="ECO:0000256" key="5">
    <source>
        <dbReference type="ARBA" id="ARBA00022737"/>
    </source>
</evidence>
<dbReference type="PROSITE" id="PS50068">
    <property type="entry name" value="LDLRA_2"/>
    <property type="match status" value="1"/>
</dbReference>
<dbReference type="AlphaFoldDB" id="A0A433ST42"/>
<protein>
    <recommendedName>
        <fullName evidence="23">Serine protease 12</fullName>
    </recommendedName>
</protein>
<dbReference type="InterPro" id="IPR036772">
    <property type="entry name" value="SRCR-like_dom_sf"/>
</dbReference>
<keyword evidence="5" id="KW-0677">Repeat</keyword>
<feature type="domain" description="SRCR" evidence="20">
    <location>
        <begin position="556"/>
        <end position="656"/>
    </location>
</feature>
<dbReference type="Gene3D" id="3.10.250.10">
    <property type="entry name" value="SRCR-like domain"/>
    <property type="match status" value="4"/>
</dbReference>
<dbReference type="FunFam" id="3.10.250.10:FF:000007">
    <property type="entry name" value="Soluble scavenger receptor cysteine-rich domain-containing protein SSC5D"/>
    <property type="match status" value="1"/>
</dbReference>
<dbReference type="CDD" id="cd00190">
    <property type="entry name" value="Tryp_SPc"/>
    <property type="match status" value="1"/>
</dbReference>
<evidence type="ECO:0000259" key="20">
    <source>
        <dbReference type="PROSITE" id="PS50287"/>
    </source>
</evidence>
<feature type="disulfide bond" evidence="14">
    <location>
        <begin position="774"/>
        <end position="784"/>
    </location>
</feature>
<dbReference type="InterPro" id="IPR016187">
    <property type="entry name" value="CTDL_fold"/>
</dbReference>
<comment type="subcellular location">
    <subcellularLocation>
        <location evidence="1">Membrane</location>
        <topology evidence="1">Single-pass membrane protein</topology>
    </subcellularLocation>
</comment>
<evidence type="ECO:0000313" key="22">
    <source>
        <dbReference type="Proteomes" id="UP000271974"/>
    </source>
</evidence>
<reference evidence="21 22" key="1">
    <citation type="submission" date="2019-01" db="EMBL/GenBank/DDBJ databases">
        <title>A draft genome assembly of the solar-powered sea slug Elysia chlorotica.</title>
        <authorList>
            <person name="Cai H."/>
            <person name="Li Q."/>
            <person name="Fang X."/>
            <person name="Li J."/>
            <person name="Curtis N.E."/>
            <person name="Altenburger A."/>
            <person name="Shibata T."/>
            <person name="Feng M."/>
            <person name="Maeda T."/>
            <person name="Schwartz J.A."/>
            <person name="Shigenobu S."/>
            <person name="Lundholm N."/>
            <person name="Nishiyama T."/>
            <person name="Yang H."/>
            <person name="Hasebe M."/>
            <person name="Li S."/>
            <person name="Pierce S.K."/>
            <person name="Wang J."/>
        </authorList>
    </citation>
    <scope>NUCLEOTIDE SEQUENCE [LARGE SCALE GENOMIC DNA]</scope>
    <source>
        <strain evidence="21">EC2010</strain>
        <tissue evidence="21">Whole organism of an adult</tissue>
    </source>
</reference>
<keyword evidence="9" id="KW-0472">Membrane</keyword>
<evidence type="ECO:0000256" key="1">
    <source>
        <dbReference type="ARBA" id="ARBA00004167"/>
    </source>
</evidence>
<dbReference type="InterPro" id="IPR036055">
    <property type="entry name" value="LDL_receptor-like_sf"/>
</dbReference>
<dbReference type="SUPFAM" id="SSF50494">
    <property type="entry name" value="Trypsin-like serine proteases"/>
    <property type="match status" value="1"/>
</dbReference>
<feature type="chain" id="PRO_5019545032" description="Serine protease 12" evidence="17">
    <location>
        <begin position="27"/>
        <end position="1152"/>
    </location>
</feature>
<dbReference type="FunFam" id="3.10.250.10:FF:000011">
    <property type="entry name" value="Scavenger receptor class A member 5"/>
    <property type="match status" value="1"/>
</dbReference>
<feature type="disulfide bond" evidence="13">
    <location>
        <begin position="524"/>
        <end position="542"/>
    </location>
</feature>
<gene>
    <name evidence="21" type="ORF">EGW08_019790</name>
</gene>
<dbReference type="FunFam" id="3.10.250.10:FF:000016">
    <property type="entry name" value="Scavenger receptor cysteine-rich protein type 12"/>
    <property type="match status" value="2"/>
</dbReference>
<feature type="disulfide bond" evidence="14">
    <location>
        <begin position="581"/>
        <end position="645"/>
    </location>
</feature>
<dbReference type="STRING" id="188477.A0A433ST42"/>
<dbReference type="InterPro" id="IPR018114">
    <property type="entry name" value="TRYPSIN_HIS"/>
</dbReference>
<dbReference type="GO" id="GO:0004252">
    <property type="term" value="F:serine-type endopeptidase activity"/>
    <property type="evidence" value="ECO:0007669"/>
    <property type="project" value="InterPro"/>
</dbReference>
<comment type="caution">
    <text evidence="14">Lacks conserved residue(s) required for the propagation of feature annotation.</text>
</comment>
<dbReference type="InterPro" id="IPR023415">
    <property type="entry name" value="LDLR_class-A_CS"/>
</dbReference>
<keyword evidence="22" id="KW-1185">Reference proteome</keyword>
<comment type="caution">
    <text evidence="21">The sequence shown here is derived from an EMBL/GenBank/DDBJ whole genome shotgun (WGS) entry which is preliminary data.</text>
</comment>
<evidence type="ECO:0000256" key="3">
    <source>
        <dbReference type="ARBA" id="ARBA00022692"/>
    </source>
</evidence>
<dbReference type="PROSITE" id="PS00134">
    <property type="entry name" value="TRYPSIN_HIS"/>
    <property type="match status" value="1"/>
</dbReference>
<feature type="disulfide bond" evidence="14">
    <location>
        <begin position="481"/>
        <end position="491"/>
    </location>
</feature>